<keyword evidence="3" id="KW-1185">Reference proteome</keyword>
<dbReference type="PANTHER" id="PTHR11937">
    <property type="entry name" value="ACTIN"/>
    <property type="match status" value="1"/>
</dbReference>
<dbReference type="InterPro" id="IPR043129">
    <property type="entry name" value="ATPase_NBD"/>
</dbReference>
<proteinExistence type="inferred from homology"/>
<comment type="caution">
    <text evidence="2">The sequence shown here is derived from an EMBL/GenBank/DDBJ whole genome shotgun (WGS) entry which is preliminary data.</text>
</comment>
<accession>A0A0M0K4U6</accession>
<dbReference type="Gene3D" id="3.30.420.40">
    <property type="match status" value="2"/>
</dbReference>
<protein>
    <submittedName>
        <fullName evidence="2">Alpha skeletal muscle b-like isoform 2</fullName>
    </submittedName>
</protein>
<dbReference type="InterPro" id="IPR004000">
    <property type="entry name" value="Actin"/>
</dbReference>
<evidence type="ECO:0000313" key="2">
    <source>
        <dbReference type="EMBL" id="KOO33398.1"/>
    </source>
</evidence>
<dbReference type="SMART" id="SM00268">
    <property type="entry name" value="ACTIN"/>
    <property type="match status" value="1"/>
</dbReference>
<dbReference type="Pfam" id="PF00022">
    <property type="entry name" value="Actin"/>
    <property type="match status" value="1"/>
</dbReference>
<dbReference type="EMBL" id="JWZX01001527">
    <property type="protein sequence ID" value="KOO33398.1"/>
    <property type="molecule type" value="Genomic_DNA"/>
</dbReference>
<gene>
    <name evidence="2" type="ORF">Ctob_008769</name>
</gene>
<sequence length="338" mass="36651">MGSALCKAGFVCGRERPSIIFPTINWEDAERVWHHLFFDQLHVRPNERSVLLIEPPLNPRANRERLAQLLFETFHVPALYVALGAELVLFRTGRATGVVVDSGEVATYIVPISEGFAIPHAIRRVDVAGRDVNRQLEQLLRKARRTPLPARLLGDQAALGDVVRDIKQRHAYVAPSSRFDSAWHEEMVLAATTEDGDDGTPTVPYPLPGGGVLELRGELCACAEGLFDTSAYGLADATLSAITACTVYEAEARNKLCANIVLSGGTTMCRGFAERLHEELAGLAPSAPIKVVHAAADGICASWAGGASFAAHPSFKDSKLIHRWIARKEYGAEPGEVP</sequence>
<name>A0A0M0K4U6_9EUKA</name>
<dbReference type="OrthoDB" id="6220758at2759"/>
<organism evidence="2 3">
    <name type="scientific">Chrysochromulina tobinii</name>
    <dbReference type="NCBI Taxonomy" id="1460289"/>
    <lineage>
        <taxon>Eukaryota</taxon>
        <taxon>Haptista</taxon>
        <taxon>Haptophyta</taxon>
        <taxon>Prymnesiophyceae</taxon>
        <taxon>Prymnesiales</taxon>
        <taxon>Chrysochromulinaceae</taxon>
        <taxon>Chrysochromulina</taxon>
    </lineage>
</organism>
<evidence type="ECO:0000313" key="3">
    <source>
        <dbReference type="Proteomes" id="UP000037460"/>
    </source>
</evidence>
<dbReference type="AlphaFoldDB" id="A0A0M0K4U6"/>
<dbReference type="FunFam" id="3.30.420.40:FF:000050">
    <property type="entry name" value="Actin, alpha skeletal muscle"/>
    <property type="match status" value="1"/>
</dbReference>
<reference evidence="3" key="1">
    <citation type="journal article" date="2015" name="PLoS Genet.">
        <title>Genome Sequence and Transcriptome Analyses of Chrysochromulina tobin: Metabolic Tools for Enhanced Algal Fitness in the Prominent Order Prymnesiales (Haptophyceae).</title>
        <authorList>
            <person name="Hovde B.T."/>
            <person name="Deodato C.R."/>
            <person name="Hunsperger H.M."/>
            <person name="Ryken S.A."/>
            <person name="Yost W."/>
            <person name="Jha R.K."/>
            <person name="Patterson J."/>
            <person name="Monnat R.J. Jr."/>
            <person name="Barlow S.B."/>
            <person name="Starkenburg S.R."/>
            <person name="Cattolico R.A."/>
        </authorList>
    </citation>
    <scope>NUCLEOTIDE SEQUENCE</scope>
    <source>
        <strain evidence="3">CCMP291</strain>
    </source>
</reference>
<dbReference type="Gene3D" id="3.90.640.10">
    <property type="entry name" value="Actin, Chain A, domain 4"/>
    <property type="match status" value="1"/>
</dbReference>
<comment type="similarity">
    <text evidence="1">Belongs to the actin family.</text>
</comment>
<dbReference type="SUPFAM" id="SSF53067">
    <property type="entry name" value="Actin-like ATPase domain"/>
    <property type="match status" value="2"/>
</dbReference>
<evidence type="ECO:0000256" key="1">
    <source>
        <dbReference type="RuleBase" id="RU000487"/>
    </source>
</evidence>
<dbReference type="Proteomes" id="UP000037460">
    <property type="component" value="Unassembled WGS sequence"/>
</dbReference>